<organism evidence="1 2">
    <name type="scientific">Malus domestica</name>
    <name type="common">Apple</name>
    <name type="synonym">Pyrus malus</name>
    <dbReference type="NCBI Taxonomy" id="3750"/>
    <lineage>
        <taxon>Eukaryota</taxon>
        <taxon>Viridiplantae</taxon>
        <taxon>Streptophyta</taxon>
        <taxon>Embryophyta</taxon>
        <taxon>Tracheophyta</taxon>
        <taxon>Spermatophyta</taxon>
        <taxon>Magnoliopsida</taxon>
        <taxon>eudicotyledons</taxon>
        <taxon>Gunneridae</taxon>
        <taxon>Pentapetalae</taxon>
        <taxon>rosids</taxon>
        <taxon>fabids</taxon>
        <taxon>Rosales</taxon>
        <taxon>Rosaceae</taxon>
        <taxon>Amygdaloideae</taxon>
        <taxon>Maleae</taxon>
        <taxon>Malus</taxon>
    </lineage>
</organism>
<evidence type="ECO:0000313" key="2">
    <source>
        <dbReference type="Proteomes" id="UP000290289"/>
    </source>
</evidence>
<comment type="caution">
    <text evidence="1">The sequence shown here is derived from an EMBL/GenBank/DDBJ whole genome shotgun (WGS) entry which is preliminary data.</text>
</comment>
<dbReference type="AlphaFoldDB" id="A0A498HE61"/>
<dbReference type="EMBL" id="RDQH01000343">
    <property type="protein sequence ID" value="RXH67597.1"/>
    <property type="molecule type" value="Genomic_DNA"/>
</dbReference>
<accession>A0A498HE61</accession>
<evidence type="ECO:0000313" key="1">
    <source>
        <dbReference type="EMBL" id="RXH67597.1"/>
    </source>
</evidence>
<proteinExistence type="predicted"/>
<gene>
    <name evidence="1" type="ORF">DVH24_027744</name>
</gene>
<sequence>MCSVYENSYENSLKFDHDGGSGGSYLDYRYRGYNQSQSDLGSNLYGKRYDDGPDAGMAMVFMLTEVIRLIKGIVNEILSMVSSFSNPGFPHVHTHPPMFSAMVAANEDLLRETLNALFAPYFAKIFRARELALSAEGDSTPTPMFAISDEGVFYPSPTILDDIESIDLSHLELQGDNNSSRLSSPIEVHSVSLLLSSLPLLQVMVTLALKPQLTASSTAKSPTMATTVELLPIGNESVVSHAKAIDTHDRDGNPLRIPSTIHDHSIPTLLLSSPMLRALASSLVKPQLKEFVAATIPLEHFAKPMPVAIVTTMPFQFSTIIGKIVALSQLADQETNTNTTNHCHEVLRSLIYNLSIGKAKWHGLLKYLRYLCIRSIQWHSFMLPKTLHLTTNGNSELHIATLWQMLKPFWNTSTIADYILEIEFLWDKDIKVALGKVNATSSIFSTFEYWLMVEPNKRGFKVSLVFPISKNQVSILKAQVKLSSVFPSYMAYQPDTNKKMRAILID</sequence>
<dbReference type="Proteomes" id="UP000290289">
    <property type="component" value="Chromosome 17"/>
</dbReference>
<dbReference type="STRING" id="3750.A0A498HE61"/>
<protein>
    <submittedName>
        <fullName evidence="1">Uncharacterized protein</fullName>
    </submittedName>
</protein>
<reference evidence="1 2" key="1">
    <citation type="submission" date="2018-10" db="EMBL/GenBank/DDBJ databases">
        <title>A high-quality apple genome assembly.</title>
        <authorList>
            <person name="Hu J."/>
        </authorList>
    </citation>
    <scope>NUCLEOTIDE SEQUENCE [LARGE SCALE GENOMIC DNA]</scope>
    <source>
        <strain evidence="2">cv. HFTH1</strain>
        <tissue evidence="1">Young leaf</tissue>
    </source>
</reference>
<keyword evidence="2" id="KW-1185">Reference proteome</keyword>
<name>A0A498HE61_MALDO</name>